<keyword evidence="1" id="KW-0472">Membrane</keyword>
<keyword evidence="1" id="KW-1133">Transmembrane helix</keyword>
<evidence type="ECO:0008006" key="4">
    <source>
        <dbReference type="Google" id="ProtNLM"/>
    </source>
</evidence>
<feature type="transmembrane region" description="Helical" evidence="1">
    <location>
        <begin position="12"/>
        <end position="29"/>
    </location>
</feature>
<dbReference type="RefSeq" id="XP_002774234.1">
    <property type="nucleotide sequence ID" value="XM_002774188.1"/>
</dbReference>
<keyword evidence="1" id="KW-0812">Transmembrane</keyword>
<evidence type="ECO:0000313" key="2">
    <source>
        <dbReference type="EMBL" id="EER06050.1"/>
    </source>
</evidence>
<reference evidence="2 3" key="1">
    <citation type="submission" date="2008-07" db="EMBL/GenBank/DDBJ databases">
        <authorList>
            <person name="El-Sayed N."/>
            <person name="Caler E."/>
            <person name="Inman J."/>
            <person name="Amedeo P."/>
            <person name="Hass B."/>
            <person name="Wortman J."/>
        </authorList>
    </citation>
    <scope>NUCLEOTIDE SEQUENCE [LARGE SCALE GENOMIC DNA]</scope>
    <source>
        <strain evidence="3">ATCC 50983 / TXsc</strain>
    </source>
</reference>
<evidence type="ECO:0000313" key="3">
    <source>
        <dbReference type="Proteomes" id="UP000007800"/>
    </source>
</evidence>
<dbReference type="Proteomes" id="UP000007800">
    <property type="component" value="Unassembled WGS sequence"/>
</dbReference>
<dbReference type="OrthoDB" id="441812at2759"/>
<name>C5LBC2_PERM5</name>
<gene>
    <name evidence="2" type="ORF">Pmar_PMAR028238</name>
</gene>
<accession>C5LBC2</accession>
<keyword evidence="3" id="KW-1185">Reference proteome</keyword>
<dbReference type="InterPro" id="IPR046341">
    <property type="entry name" value="SET_dom_sf"/>
</dbReference>
<dbReference type="AlphaFoldDB" id="C5LBC2"/>
<dbReference type="Gene3D" id="3.90.1410.10">
    <property type="entry name" value="set domain protein methyltransferase, domain 1"/>
    <property type="match status" value="1"/>
</dbReference>
<dbReference type="EMBL" id="GG680905">
    <property type="protein sequence ID" value="EER06050.1"/>
    <property type="molecule type" value="Genomic_DNA"/>
</dbReference>
<proteinExistence type="predicted"/>
<organism evidence="3">
    <name type="scientific">Perkinsus marinus (strain ATCC 50983 / TXsc)</name>
    <dbReference type="NCBI Taxonomy" id="423536"/>
    <lineage>
        <taxon>Eukaryota</taxon>
        <taxon>Sar</taxon>
        <taxon>Alveolata</taxon>
        <taxon>Perkinsozoa</taxon>
        <taxon>Perkinsea</taxon>
        <taxon>Perkinsida</taxon>
        <taxon>Perkinsidae</taxon>
        <taxon>Perkinsus</taxon>
    </lineage>
</organism>
<evidence type="ECO:0000256" key="1">
    <source>
        <dbReference type="SAM" id="Phobius"/>
    </source>
</evidence>
<dbReference type="GeneID" id="9087008"/>
<sequence>MCTLSHTGQRVYAAMMVLAAGIILGSWWANLRENAVESDARNPPNPDEVSREEILRWTNATARRIADDFTRGPLQSSRALLRTLQSDTFDIPTALASMIGTSRLQKVAPEVQRIGLGLGLLYEVTSLSSNETKATVMPTMFGIESMESAEAQLHVETLARWAWGIVLSRTGVARVREATGAERDLVLLLPGVSLVNTAMDDWNLQNPECDHQACSVRARRTIRKGEELTMDYGLKSNLQFLIFGGFTIQGNELGYPMRMNLTAKMGKDMPSECEAPFVIGLDSDWHRMLKCSRFAVSESEEQSWDSGELEHPPSELSSQEEQALGTIISNLQERVEEITRSLASVDIPAMEADNDPLSAKLVGVVRQELNAAIAWREKAEALMLSARRH</sequence>
<dbReference type="InParanoid" id="C5LBC2"/>
<dbReference type="SUPFAM" id="SSF82199">
    <property type="entry name" value="SET domain"/>
    <property type="match status" value="1"/>
</dbReference>
<protein>
    <recommendedName>
        <fullName evidence="4">SET domain-containing protein</fullName>
    </recommendedName>
</protein>